<dbReference type="PANTHER" id="PTHR30349">
    <property type="entry name" value="PHAGE INTEGRASE-RELATED"/>
    <property type="match status" value="1"/>
</dbReference>
<reference evidence="7 8" key="1">
    <citation type="submission" date="2013-08" db="EMBL/GenBank/DDBJ databases">
        <title>The genome sequence of Knoellia aerolata.</title>
        <authorList>
            <person name="Zhu W."/>
            <person name="Wang G."/>
        </authorList>
    </citation>
    <scope>NUCLEOTIDE SEQUENCE [LARGE SCALE GENOMIC DNA]</scope>
    <source>
        <strain evidence="7 8">DSM 18566</strain>
    </source>
</reference>
<dbReference type="eggNOG" id="COG0582">
    <property type="taxonomic scope" value="Bacteria"/>
</dbReference>
<accession>A0A0A0JQL4</accession>
<dbReference type="Gene3D" id="1.10.150.130">
    <property type="match status" value="1"/>
</dbReference>
<dbReference type="InterPro" id="IPR011010">
    <property type="entry name" value="DNA_brk_join_enz"/>
</dbReference>
<comment type="caution">
    <text evidence="7">The sequence shown here is derived from an EMBL/GenBank/DDBJ whole genome shotgun (WGS) entry which is preliminary data.</text>
</comment>
<evidence type="ECO:0000313" key="8">
    <source>
        <dbReference type="Proteomes" id="UP000030013"/>
    </source>
</evidence>
<evidence type="ECO:0000313" key="7">
    <source>
        <dbReference type="EMBL" id="KGN39770.1"/>
    </source>
</evidence>
<dbReference type="GO" id="GO:0003677">
    <property type="term" value="F:DNA binding"/>
    <property type="evidence" value="ECO:0007669"/>
    <property type="project" value="UniProtKB-UniRule"/>
</dbReference>
<feature type="domain" description="Core-binding (CB)" evidence="6">
    <location>
        <begin position="78"/>
        <end position="157"/>
    </location>
</feature>
<evidence type="ECO:0000256" key="4">
    <source>
        <dbReference type="PROSITE-ProRule" id="PRU01248"/>
    </source>
</evidence>
<evidence type="ECO:0000259" key="6">
    <source>
        <dbReference type="PROSITE" id="PS51900"/>
    </source>
</evidence>
<dbReference type="OrthoDB" id="148546at2"/>
<dbReference type="InterPro" id="IPR053876">
    <property type="entry name" value="Phage_int_M"/>
</dbReference>
<dbReference type="InterPro" id="IPR013762">
    <property type="entry name" value="Integrase-like_cat_sf"/>
</dbReference>
<dbReference type="EMBL" id="AVPL01000072">
    <property type="protein sequence ID" value="KGN39770.1"/>
    <property type="molecule type" value="Genomic_DNA"/>
</dbReference>
<dbReference type="STRING" id="1385519.N801_19020"/>
<keyword evidence="8" id="KW-1185">Reference proteome</keyword>
<dbReference type="Pfam" id="PF22022">
    <property type="entry name" value="Phage_int_M"/>
    <property type="match status" value="1"/>
</dbReference>
<evidence type="ECO:0000256" key="3">
    <source>
        <dbReference type="ARBA" id="ARBA00023172"/>
    </source>
</evidence>
<evidence type="ECO:0000259" key="5">
    <source>
        <dbReference type="PROSITE" id="PS51898"/>
    </source>
</evidence>
<dbReference type="PANTHER" id="PTHR30349:SF64">
    <property type="entry name" value="PROPHAGE INTEGRASE INTD-RELATED"/>
    <property type="match status" value="1"/>
</dbReference>
<dbReference type="GO" id="GO:0015074">
    <property type="term" value="P:DNA integration"/>
    <property type="evidence" value="ECO:0007669"/>
    <property type="project" value="UniProtKB-KW"/>
</dbReference>
<name>A0A0A0JQL4_9MICO</name>
<feature type="domain" description="Tyr recombinase" evidence="5">
    <location>
        <begin position="179"/>
        <end position="384"/>
    </location>
</feature>
<keyword evidence="3" id="KW-0233">DNA recombination</keyword>
<dbReference type="PROSITE" id="PS51900">
    <property type="entry name" value="CB"/>
    <property type="match status" value="1"/>
</dbReference>
<dbReference type="Pfam" id="PF26003">
    <property type="entry name" value="Integrase_N_phage"/>
    <property type="match status" value="1"/>
</dbReference>
<gene>
    <name evidence="7" type="ORF">N801_19020</name>
</gene>
<sequence length="399" mass="44362">MGHRRSFGQIIRLPSKRYRARYTGPDQALHNAPTTFETREDAEAWLTDERRRVSTGAWASPAARLEELRRSEAARLARVFEDYAQAWLDGRHDIRPSTRDSYSASLSRHLVPWFGRTPVDEITTEDVRAWHASYGTRTPTARAHAYAVLTAVMARAVDDELIARTPCRVKSGGRTQVKREPEVLTLAELLALAEAMPPQHRALTLMSGLCGLRFGEVVALRRRDVDLERGVITVTRTAVRANGEKASGPPKSAAGRRTVAMPRAVGDALETHLGHYPAAHPDALLFPGRDGSLLAHSSLYGLPAREERRGGRVYRKEPFGFMRAREAIGRPGLHWHDLRRTAATLGAQAGATVREMQSRLGHSTPQMALYYQSATAERDQRIADRLQAQIEMAQRSSSG</sequence>
<dbReference type="Gene3D" id="1.10.443.10">
    <property type="entry name" value="Intergrase catalytic core"/>
    <property type="match status" value="1"/>
</dbReference>
<evidence type="ECO:0008006" key="9">
    <source>
        <dbReference type="Google" id="ProtNLM"/>
    </source>
</evidence>
<organism evidence="7 8">
    <name type="scientific">Knoellia aerolata DSM 18566</name>
    <dbReference type="NCBI Taxonomy" id="1385519"/>
    <lineage>
        <taxon>Bacteria</taxon>
        <taxon>Bacillati</taxon>
        <taxon>Actinomycetota</taxon>
        <taxon>Actinomycetes</taxon>
        <taxon>Micrococcales</taxon>
        <taxon>Intrasporangiaceae</taxon>
        <taxon>Knoellia</taxon>
    </lineage>
</organism>
<dbReference type="InterPro" id="IPR058717">
    <property type="entry name" value="Phage_L5_Integrase_N"/>
</dbReference>
<proteinExistence type="inferred from homology"/>
<dbReference type="InterPro" id="IPR044068">
    <property type="entry name" value="CB"/>
</dbReference>
<keyword evidence="2 4" id="KW-0238">DNA-binding</keyword>
<dbReference type="Proteomes" id="UP000030013">
    <property type="component" value="Unassembled WGS sequence"/>
</dbReference>
<evidence type="ECO:0000256" key="2">
    <source>
        <dbReference type="ARBA" id="ARBA00023125"/>
    </source>
</evidence>
<dbReference type="InterPro" id="IPR002104">
    <property type="entry name" value="Integrase_catalytic"/>
</dbReference>
<dbReference type="Pfam" id="PF00589">
    <property type="entry name" value="Phage_integrase"/>
    <property type="match status" value="1"/>
</dbReference>
<evidence type="ECO:0000256" key="1">
    <source>
        <dbReference type="ARBA" id="ARBA00008857"/>
    </source>
</evidence>
<dbReference type="InterPro" id="IPR010998">
    <property type="entry name" value="Integrase_recombinase_N"/>
</dbReference>
<dbReference type="InterPro" id="IPR050090">
    <property type="entry name" value="Tyrosine_recombinase_XerCD"/>
</dbReference>
<protein>
    <recommendedName>
        <fullName evidence="9">Integrase</fullName>
    </recommendedName>
</protein>
<dbReference type="GO" id="GO:0006310">
    <property type="term" value="P:DNA recombination"/>
    <property type="evidence" value="ECO:0007669"/>
    <property type="project" value="UniProtKB-KW"/>
</dbReference>
<comment type="similarity">
    <text evidence="1">Belongs to the 'phage' integrase family.</text>
</comment>
<dbReference type="PROSITE" id="PS51898">
    <property type="entry name" value="TYR_RECOMBINASE"/>
    <property type="match status" value="1"/>
</dbReference>
<dbReference type="CDD" id="cd00397">
    <property type="entry name" value="DNA_BRE_C"/>
    <property type="match status" value="1"/>
</dbReference>
<dbReference type="SUPFAM" id="SSF56349">
    <property type="entry name" value="DNA breaking-rejoining enzymes"/>
    <property type="match status" value="1"/>
</dbReference>
<dbReference type="AlphaFoldDB" id="A0A0A0JQL4"/>